<accession>A0A8S9H6T9</accession>
<gene>
    <name evidence="1" type="ORF">F2Q68_00034789</name>
</gene>
<evidence type="ECO:0000313" key="2">
    <source>
        <dbReference type="Proteomes" id="UP000712281"/>
    </source>
</evidence>
<dbReference type="Proteomes" id="UP000712281">
    <property type="component" value="Unassembled WGS sequence"/>
</dbReference>
<comment type="caution">
    <text evidence="1">The sequence shown here is derived from an EMBL/GenBank/DDBJ whole genome shotgun (WGS) entry which is preliminary data.</text>
</comment>
<dbReference type="AlphaFoldDB" id="A0A8S9H6T9"/>
<sequence>MWHIPVTYIAFDHGNVTLHLLLQVYRASFWFISWWSSRTAFMHLCSLVCSLRSTLLRQLGAVAGADLELDLTGGT</sequence>
<dbReference type="EMBL" id="QGKW02001988">
    <property type="protein sequence ID" value="KAF2552217.1"/>
    <property type="molecule type" value="Genomic_DNA"/>
</dbReference>
<evidence type="ECO:0000313" key="1">
    <source>
        <dbReference type="EMBL" id="KAF2552217.1"/>
    </source>
</evidence>
<reference evidence="1" key="1">
    <citation type="submission" date="2019-12" db="EMBL/GenBank/DDBJ databases">
        <title>Genome sequencing and annotation of Brassica cretica.</title>
        <authorList>
            <person name="Studholme D.J."/>
            <person name="Sarris P.F."/>
        </authorList>
    </citation>
    <scope>NUCLEOTIDE SEQUENCE</scope>
    <source>
        <strain evidence="1">PFS-001/15</strain>
        <tissue evidence="1">Leaf</tissue>
    </source>
</reference>
<organism evidence="1 2">
    <name type="scientific">Brassica cretica</name>
    <name type="common">Mustard</name>
    <dbReference type="NCBI Taxonomy" id="69181"/>
    <lineage>
        <taxon>Eukaryota</taxon>
        <taxon>Viridiplantae</taxon>
        <taxon>Streptophyta</taxon>
        <taxon>Embryophyta</taxon>
        <taxon>Tracheophyta</taxon>
        <taxon>Spermatophyta</taxon>
        <taxon>Magnoliopsida</taxon>
        <taxon>eudicotyledons</taxon>
        <taxon>Gunneridae</taxon>
        <taxon>Pentapetalae</taxon>
        <taxon>rosids</taxon>
        <taxon>malvids</taxon>
        <taxon>Brassicales</taxon>
        <taxon>Brassicaceae</taxon>
        <taxon>Brassiceae</taxon>
        <taxon>Brassica</taxon>
    </lineage>
</organism>
<name>A0A8S9H6T9_BRACR</name>
<proteinExistence type="predicted"/>
<protein>
    <submittedName>
        <fullName evidence="1">Uncharacterized protein</fullName>
    </submittedName>
</protein>